<evidence type="ECO:0000313" key="2">
    <source>
        <dbReference type="EMBL" id="HFK23768.1"/>
    </source>
</evidence>
<sequence>MKRVCFVDLSPYRGGAEISLEKLVNTLNGRFKIDFLVYDKKNWNLNENINITSLSFSKKTILLKKNIVNILLFLREVIKNLENVKIDSEILISNTFKSHIFVFILKIFRKDFKWIIMERDMYENIFIKGLKRSIYVFSDGIIFNSKFLRKSYGIRKSEVLYNIIEKGKESKKDFRTFLYYGDPTYEKGYDRVFEVFEKINHLFKDTKLIIVKKKDGFFGKELKEKNLSFEIHFKSYDEIDSVLKESSFLLFFNRKTETFSRIVAESMSYGVIPIILKGNGMDDYVFDGYSGLVLESYEIDKILDRFIEFKNKFNLEKISSNCKKIVEEKFSSEKIQNDFLNILGGKI</sequence>
<dbReference type="Gene3D" id="3.40.50.2000">
    <property type="entry name" value="Glycogen Phosphorylase B"/>
    <property type="match status" value="2"/>
</dbReference>
<dbReference type="SUPFAM" id="SSF53756">
    <property type="entry name" value="UDP-Glycosyltransferase/glycogen phosphorylase"/>
    <property type="match status" value="1"/>
</dbReference>
<dbReference type="Pfam" id="PF00534">
    <property type="entry name" value="Glycos_transf_1"/>
    <property type="match status" value="1"/>
</dbReference>
<dbReference type="GO" id="GO:0016757">
    <property type="term" value="F:glycosyltransferase activity"/>
    <property type="evidence" value="ECO:0007669"/>
    <property type="project" value="InterPro"/>
</dbReference>
<organism evidence="2">
    <name type="scientific">candidate division WOR-3 bacterium</name>
    <dbReference type="NCBI Taxonomy" id="2052148"/>
    <lineage>
        <taxon>Bacteria</taxon>
        <taxon>Bacteria division WOR-3</taxon>
    </lineage>
</organism>
<gene>
    <name evidence="2" type="ORF">ENS15_03860</name>
</gene>
<accession>A0A7C3J660</accession>
<keyword evidence="2" id="KW-0808">Transferase</keyword>
<evidence type="ECO:0000259" key="1">
    <source>
        <dbReference type="Pfam" id="PF00534"/>
    </source>
</evidence>
<dbReference type="AlphaFoldDB" id="A0A7C3J660"/>
<dbReference type="PANTHER" id="PTHR12526:SF630">
    <property type="entry name" value="GLYCOSYLTRANSFERASE"/>
    <property type="match status" value="1"/>
</dbReference>
<name>A0A7C3J660_UNCW3</name>
<dbReference type="PANTHER" id="PTHR12526">
    <property type="entry name" value="GLYCOSYLTRANSFERASE"/>
    <property type="match status" value="1"/>
</dbReference>
<feature type="domain" description="Glycosyl transferase family 1" evidence="1">
    <location>
        <begin position="166"/>
        <end position="312"/>
    </location>
</feature>
<reference evidence="2" key="1">
    <citation type="journal article" date="2020" name="mSystems">
        <title>Genome- and Community-Level Interaction Insights into Carbon Utilization and Element Cycling Functions of Hydrothermarchaeota in Hydrothermal Sediment.</title>
        <authorList>
            <person name="Zhou Z."/>
            <person name="Liu Y."/>
            <person name="Xu W."/>
            <person name="Pan J."/>
            <person name="Luo Z.H."/>
            <person name="Li M."/>
        </authorList>
    </citation>
    <scope>NUCLEOTIDE SEQUENCE [LARGE SCALE GENOMIC DNA]</scope>
    <source>
        <strain evidence="2">SpSt-464</strain>
    </source>
</reference>
<protein>
    <submittedName>
        <fullName evidence="2">Glycosyltransferase</fullName>
    </submittedName>
</protein>
<dbReference type="EMBL" id="DSTT01000005">
    <property type="protein sequence ID" value="HFK23768.1"/>
    <property type="molecule type" value="Genomic_DNA"/>
</dbReference>
<dbReference type="CDD" id="cd03801">
    <property type="entry name" value="GT4_PimA-like"/>
    <property type="match status" value="1"/>
</dbReference>
<dbReference type="InterPro" id="IPR001296">
    <property type="entry name" value="Glyco_trans_1"/>
</dbReference>
<proteinExistence type="predicted"/>
<comment type="caution">
    <text evidence="2">The sequence shown here is derived from an EMBL/GenBank/DDBJ whole genome shotgun (WGS) entry which is preliminary data.</text>
</comment>